<dbReference type="EMBL" id="BK014721">
    <property type="protein sequence ID" value="DAD69477.1"/>
    <property type="molecule type" value="Genomic_DNA"/>
</dbReference>
<sequence>MKKYRLKKNLPYAKAGEIFDDQYEDGILTFYHQNKTIDIYKKNIDNFDEWFEEVKETETFEVPDEYYIPIIYADKIGITTLKIGNDTVVHQPLYINSQSVGLAFKTEEEAERHIKYLKAKAIIKQDTNGFKPNWNNENESKYYGYWDSKDNKPYWYVLGVNKVSDIFFKSSEDIKESFAKHPEEWKTYLTYDQ</sequence>
<reference evidence="1" key="1">
    <citation type="journal article" date="2021" name="Proc. Natl. Acad. Sci. U.S.A.">
        <title>A Catalog of Tens of Thousands of Viruses from Human Metagenomes Reveals Hidden Associations with Chronic Diseases.</title>
        <authorList>
            <person name="Tisza M.J."/>
            <person name="Buck C.B."/>
        </authorList>
    </citation>
    <scope>NUCLEOTIDE SEQUENCE</scope>
    <source>
        <strain evidence="1">CtqMr7</strain>
    </source>
</reference>
<protein>
    <submittedName>
        <fullName evidence="1">Uncharacterized protein</fullName>
    </submittedName>
</protein>
<organism evidence="1">
    <name type="scientific">Myoviridae sp. ctqMr7</name>
    <dbReference type="NCBI Taxonomy" id="2823552"/>
    <lineage>
        <taxon>Viruses</taxon>
        <taxon>Duplodnaviria</taxon>
        <taxon>Heunggongvirae</taxon>
        <taxon>Uroviricota</taxon>
        <taxon>Caudoviricetes</taxon>
    </lineage>
</organism>
<accession>A0A8S5LH99</accession>
<name>A0A8S5LH99_9CAUD</name>
<proteinExistence type="predicted"/>
<evidence type="ECO:0000313" key="1">
    <source>
        <dbReference type="EMBL" id="DAD69477.1"/>
    </source>
</evidence>